<reference evidence="3" key="1">
    <citation type="submission" date="2023-07" db="EMBL/GenBank/DDBJ databases">
        <title>Genome content predicts the carbon catabolic preferences of heterotrophic bacteria.</title>
        <authorList>
            <person name="Gralka M."/>
        </authorList>
    </citation>
    <scope>NUCLEOTIDE SEQUENCE</scope>
    <source>
        <strain evidence="3">C2R13</strain>
    </source>
</reference>
<dbReference type="PANTHER" id="PTHR35149">
    <property type="entry name" value="SLL5132 PROTEIN"/>
    <property type="match status" value="1"/>
</dbReference>
<gene>
    <name evidence="3" type="ORF">Q4535_14275</name>
</gene>
<dbReference type="InterPro" id="IPR004919">
    <property type="entry name" value="GmrSD_N"/>
</dbReference>
<comment type="caution">
    <text evidence="3">The sequence shown here is derived from an EMBL/GenBank/DDBJ whole genome shotgun (WGS) entry which is preliminary data.</text>
</comment>
<dbReference type="RefSeq" id="WP_303594941.1">
    <property type="nucleotide sequence ID" value="NZ_JAUORK010000022.1"/>
</dbReference>
<evidence type="ECO:0000313" key="3">
    <source>
        <dbReference type="EMBL" id="MDO6673277.1"/>
    </source>
</evidence>
<feature type="domain" description="GmrSD restriction endonucleases N-terminal" evidence="1">
    <location>
        <begin position="12"/>
        <end position="236"/>
    </location>
</feature>
<evidence type="ECO:0000259" key="2">
    <source>
        <dbReference type="Pfam" id="PF07510"/>
    </source>
</evidence>
<name>A0AAP4TZK2_9GAMM</name>
<accession>A0AAP4TZK2</accession>
<evidence type="ECO:0000313" key="4">
    <source>
        <dbReference type="Proteomes" id="UP001170481"/>
    </source>
</evidence>
<dbReference type="Pfam" id="PF03235">
    <property type="entry name" value="GmrSD_N"/>
    <property type="match status" value="1"/>
</dbReference>
<dbReference type="Proteomes" id="UP001170481">
    <property type="component" value="Unassembled WGS sequence"/>
</dbReference>
<feature type="domain" description="GmrSD restriction endonucleases C-terminal" evidence="2">
    <location>
        <begin position="435"/>
        <end position="563"/>
    </location>
</feature>
<dbReference type="InterPro" id="IPR011089">
    <property type="entry name" value="GmrSD_C"/>
</dbReference>
<protein>
    <submittedName>
        <fullName evidence="3">DUF262 domain-containing protein</fullName>
    </submittedName>
</protein>
<evidence type="ECO:0000259" key="1">
    <source>
        <dbReference type="Pfam" id="PF03235"/>
    </source>
</evidence>
<organism evidence="3 4">
    <name type="scientific">Cobetia amphilecti</name>
    <dbReference type="NCBI Taxonomy" id="1055104"/>
    <lineage>
        <taxon>Bacteria</taxon>
        <taxon>Pseudomonadati</taxon>
        <taxon>Pseudomonadota</taxon>
        <taxon>Gammaproteobacteria</taxon>
        <taxon>Oceanospirillales</taxon>
        <taxon>Halomonadaceae</taxon>
        <taxon>Cobetia</taxon>
    </lineage>
</organism>
<dbReference type="EMBL" id="JAUORK010000022">
    <property type="protein sequence ID" value="MDO6673277.1"/>
    <property type="molecule type" value="Genomic_DNA"/>
</dbReference>
<proteinExistence type="predicted"/>
<dbReference type="AlphaFoldDB" id="A0AAP4TZK2"/>
<dbReference type="PANTHER" id="PTHR35149:SF1">
    <property type="entry name" value="DUF5655 DOMAIN-CONTAINING PROTEIN"/>
    <property type="match status" value="1"/>
</dbReference>
<dbReference type="Pfam" id="PF07510">
    <property type="entry name" value="GmrSD_C"/>
    <property type="match status" value="1"/>
</dbReference>
<sequence>MKIDADDKAVQDIFSLGYFKIPRFQRPYSWGEDEVNSFWSDIINESGDSYFIGSMVVYQTKRPYFGIVDGQQRLTTITLLLSVIRNGFISLGEENLAKGVHMYIEKANIDNDEEFIVSPETSFPYFQTHIQSYNGLRAKSDVGTEEKKLEFAFELLNQNLMSLIPELESSNNIQGNLFSCDSSDSVRILKDLRDKVLSLKLVFIQLDSEEDAYLIFETLNARGLDLTTSDLIKNLILKKLKRKNSVLDDAKESWNSLVKQFNGVNDKNITDSFLLHFWLSKYSYITDRRLFSAVKEYIGDSDAKARLLIEELLDSSVPYSRIVNPADAKWSREEYLIRDSLMLLKSFKVKQQSAMALSLLRAKDANIITLKVLKSVMHKLVCFHYAFNTITSQRSSGSISSNYSKIAIQLSQAQNNDEAQRAIHELDIFLRSKFPSENEFVVKFISMEYLNKKTKHKPAIAHALRLIVDLPSNGNGLSVDYHNLTIEHLIPQSTRNVDSTVIGSVGNLVLVDSKTNTEELKNSDPMNKIEILKGKGFPVGCNFLETDCFDESFVVERTNKIANRVYALVRKPIFGGIG</sequence>